<dbReference type="SUPFAM" id="SSF56112">
    <property type="entry name" value="Protein kinase-like (PK-like)"/>
    <property type="match status" value="1"/>
</dbReference>
<evidence type="ECO:0000313" key="3">
    <source>
        <dbReference type="Proteomes" id="UP000447876"/>
    </source>
</evidence>
<dbReference type="GO" id="GO:0016740">
    <property type="term" value="F:transferase activity"/>
    <property type="evidence" value="ECO:0007669"/>
    <property type="project" value="UniProtKB-KW"/>
</dbReference>
<keyword evidence="2" id="KW-0808">Transferase</keyword>
<dbReference type="Pfam" id="PF01636">
    <property type="entry name" value="APH"/>
    <property type="match status" value="1"/>
</dbReference>
<protein>
    <submittedName>
        <fullName evidence="2">Phosphotransferase</fullName>
    </submittedName>
</protein>
<sequence length="301" mass="35209">MYLMHREIPDARTWTRIKQIHAGWSDDKKYYIQTNDGRELLLRLADMSQYERKKWEYESVRRLIHMDISMSRPVDFGICNEGRSVYTLFTWVEGEDAREVIHRLGPSEQYRLGMKSGEILRSLHEIPAQIQSLSWAERYNLKIDKYIANYRTCGTHLKGAEQVLKYIEAHRYLLGSRPVTFQHGDYHLGNMVVSGSGELGIIDFNRLDDGDPWEEFNRITWCAKESAEFASGRIHGYFHDQVPELFFKLMALYIACNQIASVPWAVSYGEAEVKNMLEQAEQVLEWYNGFETSVPSWYLPS</sequence>
<evidence type="ECO:0000259" key="1">
    <source>
        <dbReference type="Pfam" id="PF01636"/>
    </source>
</evidence>
<feature type="domain" description="Aminoglycoside phosphotransferase" evidence="1">
    <location>
        <begin position="17"/>
        <end position="238"/>
    </location>
</feature>
<dbReference type="Proteomes" id="UP000447876">
    <property type="component" value="Unassembled WGS sequence"/>
</dbReference>
<dbReference type="PANTHER" id="PTHR41283">
    <property type="entry name" value="AMINOGLYCOSIDE PHOSPHOTRANSFERASE"/>
    <property type="match status" value="1"/>
</dbReference>
<dbReference type="PANTHER" id="PTHR41283:SF1">
    <property type="entry name" value="AMINOGLYCOSIDE PHOSPHOTRANSFERASE DOMAIN-CONTAINING PROTEIN"/>
    <property type="match status" value="1"/>
</dbReference>
<dbReference type="Gene3D" id="3.90.1200.10">
    <property type="match status" value="1"/>
</dbReference>
<organism evidence="2 3">
    <name type="scientific">Paenibacillus woosongensis</name>
    <dbReference type="NCBI Taxonomy" id="307580"/>
    <lineage>
        <taxon>Bacteria</taxon>
        <taxon>Bacillati</taxon>
        <taxon>Bacillota</taxon>
        <taxon>Bacilli</taxon>
        <taxon>Bacillales</taxon>
        <taxon>Paenibacillaceae</taxon>
        <taxon>Paenibacillus</taxon>
    </lineage>
</organism>
<accession>A0A7X3CM17</accession>
<dbReference type="InterPro" id="IPR002575">
    <property type="entry name" value="Aminoglycoside_PTrfase"/>
</dbReference>
<dbReference type="EMBL" id="WNZW01000001">
    <property type="protein sequence ID" value="MUG43707.1"/>
    <property type="molecule type" value="Genomic_DNA"/>
</dbReference>
<dbReference type="InterPro" id="IPR011009">
    <property type="entry name" value="Kinase-like_dom_sf"/>
</dbReference>
<reference evidence="2 3" key="1">
    <citation type="submission" date="2019-11" db="EMBL/GenBank/DDBJ databases">
        <title>Draft genome sequences of five Paenibacillus species of dairy origin.</title>
        <authorList>
            <person name="Olajide A.M."/>
            <person name="Chen S."/>
            <person name="Lapointe G."/>
        </authorList>
    </citation>
    <scope>NUCLEOTIDE SEQUENCE [LARGE SCALE GENOMIC DNA]</scope>
    <source>
        <strain evidence="2 3">12CR55</strain>
    </source>
</reference>
<comment type="caution">
    <text evidence="2">The sequence shown here is derived from an EMBL/GenBank/DDBJ whole genome shotgun (WGS) entry which is preliminary data.</text>
</comment>
<evidence type="ECO:0000313" key="2">
    <source>
        <dbReference type="EMBL" id="MUG43707.1"/>
    </source>
</evidence>
<proteinExistence type="predicted"/>
<name>A0A7X3CM17_9BACL</name>
<dbReference type="AlphaFoldDB" id="A0A7X3CM17"/>
<gene>
    <name evidence="2" type="ORF">GNP95_01605</name>
</gene>